<dbReference type="EMBL" id="JADPMR010000004">
    <property type="protein sequence ID" value="MBF9002640.1"/>
    <property type="molecule type" value="Genomic_DNA"/>
</dbReference>
<dbReference type="RefSeq" id="WP_196123141.1">
    <property type="nucleotide sequence ID" value="NZ_JADPMR010000001.1"/>
</dbReference>
<proteinExistence type="predicted"/>
<evidence type="ECO:0000313" key="3">
    <source>
        <dbReference type="Proteomes" id="UP000597206"/>
    </source>
</evidence>
<evidence type="ECO:0000313" key="2">
    <source>
        <dbReference type="EMBL" id="MBF9002640.1"/>
    </source>
</evidence>
<sequence>MKYNEMTKNYVFRELKCGLTIEETAEICFKTVRTVKEWDAGKPIPKECRRLMRVISNRELHHSEQWEQFEVRNGRLKLPTGQYVTPQQILTGIALLEIQSINEIGVNTKLLKYARALAKLMPNR</sequence>
<dbReference type="Proteomes" id="UP000597206">
    <property type="component" value="Unassembled WGS sequence"/>
</dbReference>
<reference evidence="2 3" key="1">
    <citation type="submission" date="2020-11" db="EMBL/GenBank/DDBJ databases">
        <title>Vibrio nitrifigilis sp. nov., a marine nitrogen-fixing bacterium isolated from the lagoon sediment of an islet inside an atoll.</title>
        <authorList>
            <person name="Wang L.-T."/>
            <person name="Shieh W.Y."/>
        </authorList>
    </citation>
    <scope>NUCLEOTIDE SEQUENCE [LARGE SCALE GENOMIC DNA]</scope>
    <source>
        <strain evidence="2 3">NFV-1</strain>
    </source>
</reference>
<evidence type="ECO:0000313" key="1">
    <source>
        <dbReference type="EMBL" id="MBF9000483.1"/>
    </source>
</evidence>
<organism evidence="2 3">
    <name type="scientific">Vibrio nitrifigilis</name>
    <dbReference type="NCBI Taxonomy" id="2789781"/>
    <lineage>
        <taxon>Bacteria</taxon>
        <taxon>Pseudomonadati</taxon>
        <taxon>Pseudomonadota</taxon>
        <taxon>Gammaproteobacteria</taxon>
        <taxon>Vibrionales</taxon>
        <taxon>Vibrionaceae</taxon>
        <taxon>Vibrio</taxon>
    </lineage>
</organism>
<protein>
    <submittedName>
        <fullName evidence="2">Phage protein</fullName>
    </submittedName>
</protein>
<accession>A0ABS0GJK4</accession>
<dbReference type="EMBL" id="JADPMR010000001">
    <property type="protein sequence ID" value="MBF9000483.1"/>
    <property type="molecule type" value="Genomic_DNA"/>
</dbReference>
<gene>
    <name evidence="1" type="ORF">I1A42_07905</name>
    <name evidence="2" type="ORF">I1A42_19380</name>
</gene>
<comment type="caution">
    <text evidence="2">The sequence shown here is derived from an EMBL/GenBank/DDBJ whole genome shotgun (WGS) entry which is preliminary data.</text>
</comment>
<name>A0ABS0GJK4_9VIBR</name>
<keyword evidence="3" id="KW-1185">Reference proteome</keyword>